<comment type="caution">
    <text evidence="2">The sequence shown here is derived from an EMBL/GenBank/DDBJ whole genome shotgun (WGS) entry which is preliminary data.</text>
</comment>
<sequence length="108" mass="11225">MQRTRRGRKDAPARRLAALGGGQLSSTRGRGSGGSGEASSCLAGQGQAAHGPRSRPQQPPRRGATRPAAAGLVLAQLQGVRSPRQPRRGCVPEQARSRHTVQQPAGFG</sequence>
<evidence type="ECO:0000256" key="1">
    <source>
        <dbReference type="SAM" id="MobiDB-lite"/>
    </source>
</evidence>
<feature type="compositionally biased region" description="Low complexity" evidence="1">
    <location>
        <begin position="14"/>
        <end position="29"/>
    </location>
</feature>
<organism evidence="2 3">
    <name type="scientific">Panicum miliaceum</name>
    <name type="common">Proso millet</name>
    <name type="synonym">Broomcorn millet</name>
    <dbReference type="NCBI Taxonomy" id="4540"/>
    <lineage>
        <taxon>Eukaryota</taxon>
        <taxon>Viridiplantae</taxon>
        <taxon>Streptophyta</taxon>
        <taxon>Embryophyta</taxon>
        <taxon>Tracheophyta</taxon>
        <taxon>Spermatophyta</taxon>
        <taxon>Magnoliopsida</taxon>
        <taxon>Liliopsida</taxon>
        <taxon>Poales</taxon>
        <taxon>Poaceae</taxon>
        <taxon>PACMAD clade</taxon>
        <taxon>Panicoideae</taxon>
        <taxon>Panicodae</taxon>
        <taxon>Paniceae</taxon>
        <taxon>Panicinae</taxon>
        <taxon>Panicum</taxon>
        <taxon>Panicum sect. Panicum</taxon>
    </lineage>
</organism>
<evidence type="ECO:0000313" key="2">
    <source>
        <dbReference type="EMBL" id="RLN03044.1"/>
    </source>
</evidence>
<accession>A0A3L6RF28</accession>
<proteinExistence type="predicted"/>
<feature type="region of interest" description="Disordered" evidence="1">
    <location>
        <begin position="1"/>
        <end position="108"/>
    </location>
</feature>
<protein>
    <submittedName>
        <fullName evidence="2">Uncharacterized protein</fullName>
    </submittedName>
</protein>
<dbReference type="AlphaFoldDB" id="A0A3L6RF28"/>
<evidence type="ECO:0000313" key="3">
    <source>
        <dbReference type="Proteomes" id="UP000275267"/>
    </source>
</evidence>
<dbReference type="EMBL" id="PQIB02000008">
    <property type="protein sequence ID" value="RLN03044.1"/>
    <property type="molecule type" value="Genomic_DNA"/>
</dbReference>
<keyword evidence="3" id="KW-1185">Reference proteome</keyword>
<reference evidence="3" key="1">
    <citation type="journal article" date="2019" name="Nat. Commun.">
        <title>The genome of broomcorn millet.</title>
        <authorList>
            <person name="Zou C."/>
            <person name="Miki D."/>
            <person name="Li D."/>
            <person name="Tang Q."/>
            <person name="Xiao L."/>
            <person name="Rajput S."/>
            <person name="Deng P."/>
            <person name="Jia W."/>
            <person name="Huang R."/>
            <person name="Zhang M."/>
            <person name="Sun Y."/>
            <person name="Hu J."/>
            <person name="Fu X."/>
            <person name="Schnable P.S."/>
            <person name="Li F."/>
            <person name="Zhang H."/>
            <person name="Feng B."/>
            <person name="Zhu X."/>
            <person name="Liu R."/>
            <person name="Schnable J.C."/>
            <person name="Zhu J.-K."/>
            <person name="Zhang H."/>
        </authorList>
    </citation>
    <scope>NUCLEOTIDE SEQUENCE [LARGE SCALE GENOMIC DNA]</scope>
</reference>
<gene>
    <name evidence="2" type="ORF">C2845_PM13G01840</name>
</gene>
<dbReference type="Proteomes" id="UP000275267">
    <property type="component" value="Unassembled WGS sequence"/>
</dbReference>
<name>A0A3L6RF28_PANMI</name>
<feature type="compositionally biased region" description="Low complexity" evidence="1">
    <location>
        <begin position="54"/>
        <end position="80"/>
    </location>
</feature>